<keyword evidence="1" id="KW-1133">Transmembrane helix</keyword>
<evidence type="ECO:0000313" key="2">
    <source>
        <dbReference type="EMBL" id="QGJ87992.1"/>
    </source>
</evidence>
<feature type="transmembrane region" description="Helical" evidence="1">
    <location>
        <begin position="57"/>
        <end position="77"/>
    </location>
</feature>
<dbReference type="EMBL" id="MN585971">
    <property type="protein sequence ID" value="QGJ87992.1"/>
    <property type="molecule type" value="Genomic_DNA"/>
</dbReference>
<sequence>MATGTAGLTVVDQVVQDLQNNESKAKKKANTVTTAIGSVATFIAAGLSALVESETSLPSWFPFLVVVVGMISTTYGVSKTKNGVTDSLADRLHDEIARRIDENHFHDEEVTTEIPIQQAPVGEANETNVDDLRAIAENIIRSIR</sequence>
<dbReference type="GeneID" id="55624261"/>
<protein>
    <submittedName>
        <fullName evidence="2">Holin</fullName>
    </submittedName>
</protein>
<keyword evidence="3" id="KW-1185">Reference proteome</keyword>
<evidence type="ECO:0000256" key="1">
    <source>
        <dbReference type="SAM" id="Phobius"/>
    </source>
</evidence>
<gene>
    <name evidence="2" type="primary">10</name>
    <name evidence="2" type="ORF">SEA_AVAZAK_10</name>
</gene>
<accession>A0A649V7P6</accession>
<feature type="transmembrane region" description="Helical" evidence="1">
    <location>
        <begin position="32"/>
        <end position="51"/>
    </location>
</feature>
<keyword evidence="1" id="KW-0812">Transmembrane</keyword>
<organism evidence="2 3">
    <name type="scientific">Gordonia phage Avazak</name>
    <dbReference type="NCBI Taxonomy" id="2656529"/>
    <lineage>
        <taxon>Viruses</taxon>
        <taxon>Duplodnaviria</taxon>
        <taxon>Heunggongvirae</taxon>
        <taxon>Uroviricota</taxon>
        <taxon>Caudoviricetes</taxon>
        <taxon>Deejayvirinae</taxon>
        <taxon>Tanisvirus</taxon>
        <taxon>Tanisvirus avazak</taxon>
    </lineage>
</organism>
<proteinExistence type="predicted"/>
<dbReference type="RefSeq" id="YP_009853576.1">
    <property type="nucleotide sequence ID" value="NC_048822.1"/>
</dbReference>
<name>A0A649V7P6_9CAUD</name>
<reference evidence="2 3" key="1">
    <citation type="submission" date="2019-10" db="EMBL/GenBank/DDBJ databases">
        <authorList>
            <person name="Millar G.J."/>
            <person name="Stotolongo A."/>
            <person name="Acosta C.G."/>
            <person name="Alexandre C.L."/>
            <person name="Birchfield S.K."/>
            <person name="Bradshaw K.L."/>
            <person name="Collins J.L."/>
            <person name="Emile S.L."/>
            <person name="Gale T.J."/>
            <person name="Higgs R.I."/>
            <person name="Jakubik A.E."/>
            <person name="Jasna A.S."/>
            <person name="Lightbourn T.A."/>
            <person name="Ortegon K.B."/>
            <person name="Sargent D.P."/>
            <person name="Thermozier K.N."/>
            <person name="Thomas F."/>
            <person name="Tucker J.D."/>
            <person name="White J.S."/>
            <person name="Sconiers W.B."/>
            <person name="Coleman S.T."/>
            <person name="Riley H.L."/>
            <person name="Garlena R.A."/>
            <person name="Russell D.A."/>
            <person name="Pope W.H."/>
            <person name="Jacobs-Sera D."/>
            <person name="Hatfull G.F."/>
        </authorList>
    </citation>
    <scope>NUCLEOTIDE SEQUENCE [LARGE SCALE GENOMIC DNA]</scope>
</reference>
<evidence type="ECO:0000313" key="3">
    <source>
        <dbReference type="Proteomes" id="UP000425472"/>
    </source>
</evidence>
<dbReference type="Proteomes" id="UP000425472">
    <property type="component" value="Segment"/>
</dbReference>
<keyword evidence="1" id="KW-0472">Membrane</keyword>
<dbReference type="KEGG" id="vg:55624261"/>